<dbReference type="Pfam" id="PF10396">
    <property type="entry name" value="TrmE_N"/>
    <property type="match status" value="1"/>
</dbReference>
<dbReference type="InterPro" id="IPR006073">
    <property type="entry name" value="GTP-bd"/>
</dbReference>
<keyword evidence="14" id="KW-1185">Reference proteome</keyword>
<dbReference type="GO" id="GO:0003924">
    <property type="term" value="F:GTPase activity"/>
    <property type="evidence" value="ECO:0007669"/>
    <property type="project" value="UniProtKB-UniRule"/>
</dbReference>
<dbReference type="InterPro" id="IPR027266">
    <property type="entry name" value="TrmE/GcvT-like"/>
</dbReference>
<name>A0A0C7P015_DEFTU</name>
<dbReference type="InterPro" id="IPR031168">
    <property type="entry name" value="G_TrmE"/>
</dbReference>
<dbReference type="PRINTS" id="PR00326">
    <property type="entry name" value="GTP1OBG"/>
</dbReference>
<evidence type="ECO:0000256" key="10">
    <source>
        <dbReference type="HAMAP-Rule" id="MF_00379"/>
    </source>
</evidence>
<dbReference type="Gene3D" id="1.20.120.430">
    <property type="entry name" value="tRNA modification GTPase MnmE domain 2"/>
    <property type="match status" value="1"/>
</dbReference>
<evidence type="ECO:0000256" key="4">
    <source>
        <dbReference type="ARBA" id="ARBA00022723"/>
    </source>
</evidence>
<feature type="binding site" evidence="10">
    <location>
        <begin position="266"/>
        <end position="269"/>
    </location>
    <ligand>
        <name>GTP</name>
        <dbReference type="ChEBI" id="CHEBI:37565"/>
    </ligand>
</feature>
<dbReference type="STRING" id="1006576.DTL3_1594"/>
<evidence type="ECO:0000256" key="11">
    <source>
        <dbReference type="RuleBase" id="RU003313"/>
    </source>
</evidence>
<comment type="function">
    <text evidence="10">Exhibits a very high intrinsic GTPase hydrolysis rate. Involved in the addition of a carboxymethylaminomethyl (cmnm) group at the wobble position (U34) of certain tRNAs, forming tRNA-cmnm(5)s(2)U34.</text>
</comment>
<comment type="subunit">
    <text evidence="10">Homodimer. Heterotetramer of two MnmE and two MnmG subunits.</text>
</comment>
<evidence type="ECO:0000256" key="9">
    <source>
        <dbReference type="ARBA" id="ARBA00023134"/>
    </source>
</evidence>
<dbReference type="Gene3D" id="3.40.50.300">
    <property type="entry name" value="P-loop containing nucleotide triphosphate hydrolases"/>
    <property type="match status" value="1"/>
</dbReference>
<feature type="binding site" evidence="10">
    <location>
        <position position="117"/>
    </location>
    <ligand>
        <name>(6S)-5-formyl-5,6,7,8-tetrahydrofolate</name>
        <dbReference type="ChEBI" id="CHEBI:57457"/>
    </ligand>
</feature>
<dbReference type="HOGENOM" id="CLU_019624_4_1_0"/>
<evidence type="ECO:0000259" key="12">
    <source>
        <dbReference type="PROSITE" id="PS51709"/>
    </source>
</evidence>
<proteinExistence type="inferred from homology"/>
<evidence type="ECO:0000313" key="14">
    <source>
        <dbReference type="Proteomes" id="UP000032809"/>
    </source>
</evidence>
<evidence type="ECO:0000256" key="5">
    <source>
        <dbReference type="ARBA" id="ARBA00022741"/>
    </source>
</evidence>
<dbReference type="PROSITE" id="PS51709">
    <property type="entry name" value="G_TRME"/>
    <property type="match status" value="1"/>
</dbReference>
<feature type="binding site" evidence="10">
    <location>
        <position position="78"/>
    </location>
    <ligand>
        <name>(6S)-5-formyl-5,6,7,8-tetrahydrofolate</name>
        <dbReference type="ChEBI" id="CHEBI:57457"/>
    </ligand>
</feature>
<gene>
    <name evidence="10" type="primary">mnmE</name>
    <name evidence="10 13" type="synonym">trmE</name>
    <name evidence="13" type="ORF">DTL3_1594</name>
</gene>
<dbReference type="CDD" id="cd04164">
    <property type="entry name" value="trmE"/>
    <property type="match status" value="1"/>
</dbReference>
<keyword evidence="7 10" id="KW-0460">Magnesium</keyword>
<keyword evidence="5 10" id="KW-0547">Nucleotide-binding</keyword>
<keyword evidence="4 10" id="KW-0479">Metal-binding</keyword>
<keyword evidence="8 10" id="KW-0630">Potassium</keyword>
<dbReference type="EC" id="3.6.-.-" evidence="10"/>
<dbReference type="PANTHER" id="PTHR42714">
    <property type="entry name" value="TRNA MODIFICATION GTPASE GTPBP3"/>
    <property type="match status" value="1"/>
</dbReference>
<feature type="binding site" evidence="10">
    <location>
        <position position="222"/>
    </location>
    <ligand>
        <name>K(+)</name>
        <dbReference type="ChEBI" id="CHEBI:29103"/>
    </ligand>
</feature>
<feature type="binding site" evidence="10">
    <location>
        <position position="246"/>
    </location>
    <ligand>
        <name>K(+)</name>
        <dbReference type="ChEBI" id="CHEBI:29103"/>
    </ligand>
</feature>
<feature type="binding site" evidence="10">
    <location>
        <begin position="222"/>
        <end position="227"/>
    </location>
    <ligand>
        <name>GTP</name>
        <dbReference type="ChEBI" id="CHEBI:37565"/>
    </ligand>
</feature>
<dbReference type="PANTHER" id="PTHR42714:SF2">
    <property type="entry name" value="TRNA MODIFICATION GTPASE GTPBP3, MITOCHONDRIAL"/>
    <property type="match status" value="1"/>
</dbReference>
<dbReference type="GO" id="GO:0046872">
    <property type="term" value="F:metal ion binding"/>
    <property type="evidence" value="ECO:0007669"/>
    <property type="project" value="UniProtKB-KW"/>
</dbReference>
<keyword evidence="9 10" id="KW-0342">GTP-binding</keyword>
<reference evidence="14" key="1">
    <citation type="submission" date="2014-11" db="EMBL/GenBank/DDBJ databases">
        <authorList>
            <person name="Wibberg D."/>
        </authorList>
    </citation>
    <scope>NUCLEOTIDE SEQUENCE [LARGE SCALE GENOMIC DNA]</scope>
    <source>
        <strain evidence="14">L3</strain>
    </source>
</reference>
<comment type="subcellular location">
    <subcellularLocation>
        <location evidence="10">Cytoplasm</location>
    </subcellularLocation>
</comment>
<dbReference type="NCBIfam" id="TIGR00231">
    <property type="entry name" value="small_GTP"/>
    <property type="match status" value="1"/>
</dbReference>
<dbReference type="CDD" id="cd14858">
    <property type="entry name" value="TrmE_N"/>
    <property type="match status" value="1"/>
</dbReference>
<feature type="binding site" evidence="10">
    <location>
        <position position="451"/>
    </location>
    <ligand>
        <name>(6S)-5-formyl-5,6,7,8-tetrahydrofolate</name>
        <dbReference type="ChEBI" id="CHEBI:57457"/>
    </ligand>
</feature>
<feature type="binding site" evidence="10">
    <location>
        <position position="247"/>
    </location>
    <ligand>
        <name>Mg(2+)</name>
        <dbReference type="ChEBI" id="CHEBI:18420"/>
    </ligand>
</feature>
<dbReference type="GO" id="GO:0030488">
    <property type="term" value="P:tRNA methylation"/>
    <property type="evidence" value="ECO:0007669"/>
    <property type="project" value="TreeGrafter"/>
</dbReference>
<dbReference type="Pfam" id="PF01926">
    <property type="entry name" value="MMR_HSR1"/>
    <property type="match status" value="1"/>
</dbReference>
<feature type="binding site" evidence="10">
    <location>
        <position position="243"/>
    </location>
    <ligand>
        <name>K(+)</name>
        <dbReference type="ChEBI" id="CHEBI:29103"/>
    </ligand>
</feature>
<dbReference type="EMBL" id="LN824141">
    <property type="protein sequence ID" value="CEP78883.1"/>
    <property type="molecule type" value="Genomic_DNA"/>
</dbReference>
<feature type="binding site" evidence="10">
    <location>
        <begin position="241"/>
        <end position="247"/>
    </location>
    <ligand>
        <name>GTP</name>
        <dbReference type="ChEBI" id="CHEBI:37565"/>
    </ligand>
</feature>
<dbReference type="HAMAP" id="MF_00379">
    <property type="entry name" value="GTPase_MnmE"/>
    <property type="match status" value="1"/>
</dbReference>
<dbReference type="SUPFAM" id="SSF52540">
    <property type="entry name" value="P-loop containing nucleoside triphosphate hydrolases"/>
    <property type="match status" value="1"/>
</dbReference>
<dbReference type="FunFam" id="3.40.50.300:FF:001376">
    <property type="entry name" value="tRNA modification GTPase MnmE"/>
    <property type="match status" value="1"/>
</dbReference>
<dbReference type="InterPro" id="IPR005225">
    <property type="entry name" value="Small_GTP-bd"/>
</dbReference>
<dbReference type="GO" id="GO:0002098">
    <property type="term" value="P:tRNA wobble uridine modification"/>
    <property type="evidence" value="ECO:0007669"/>
    <property type="project" value="TreeGrafter"/>
</dbReference>
<keyword evidence="3 10" id="KW-0819">tRNA processing</keyword>
<evidence type="ECO:0000256" key="2">
    <source>
        <dbReference type="ARBA" id="ARBA00022490"/>
    </source>
</evidence>
<sequence>MYDTIVAISTPIGMGAIGAVRVSGGDVDKIIRNCLKKHKYESKKMYYGWMYDEDSPVDEVTWVYHSKPNSYTGEDMLEIFCHGGKLVTYNILKTIIKLGARQALPGEFSKRAVLNGKIDLIKAEAINSLIKAETPFSLDASLKLLKKNRLSETIQELKHEMINIAAEIEVELDYPDEVEIDSLNLKEKISDILKTVDKILKEADNGIIAVEGVKTAIVGKPNSGKSTLLNALLKKDRAIVTEIPGTTRDTIEESLNINGILLKLIDTAGIRPTEDKIEKIGIEKTLNAMEESNLILFILDGTTPYDYEDEMIFSRIKELNNKSVIIVLNKSDSEHFKLSNCPTKLFDQKFDIVTISAKNKEIKSLEDKIYEIYFEKINIEEPTLTNMRQKNSLESSRKYLLNALNSLNMGFSNDVVMIDVRKALEKIYELTGENYTEELLNTIFSNFCVGK</sequence>
<evidence type="ECO:0000256" key="7">
    <source>
        <dbReference type="ARBA" id="ARBA00022842"/>
    </source>
</evidence>
<dbReference type="Pfam" id="PF12631">
    <property type="entry name" value="MnmE_helical"/>
    <property type="match status" value="1"/>
</dbReference>
<dbReference type="GO" id="GO:0005525">
    <property type="term" value="F:GTP binding"/>
    <property type="evidence" value="ECO:0007669"/>
    <property type="project" value="UniProtKB-UniRule"/>
</dbReference>
<evidence type="ECO:0000256" key="8">
    <source>
        <dbReference type="ARBA" id="ARBA00022958"/>
    </source>
</evidence>
<feature type="binding site" evidence="10">
    <location>
        <position position="241"/>
    </location>
    <ligand>
        <name>K(+)</name>
        <dbReference type="ChEBI" id="CHEBI:29103"/>
    </ligand>
</feature>
<dbReference type="InterPro" id="IPR025867">
    <property type="entry name" value="MnmE_helical"/>
</dbReference>
<dbReference type="Gene3D" id="3.30.1360.120">
    <property type="entry name" value="Probable tRNA modification gtpase trme, domain 1"/>
    <property type="match status" value="1"/>
</dbReference>
<evidence type="ECO:0000256" key="1">
    <source>
        <dbReference type="ARBA" id="ARBA00011043"/>
    </source>
</evidence>
<dbReference type="NCBIfam" id="TIGR00450">
    <property type="entry name" value="mnmE_trmE_thdF"/>
    <property type="match status" value="1"/>
</dbReference>
<dbReference type="Proteomes" id="UP000032809">
    <property type="component" value="Chromosome I"/>
</dbReference>
<dbReference type="OrthoDB" id="9805918at2"/>
<evidence type="ECO:0000313" key="13">
    <source>
        <dbReference type="EMBL" id="CEP78883.1"/>
    </source>
</evidence>
<feature type="domain" description="TrmE-type G" evidence="12">
    <location>
        <begin position="212"/>
        <end position="374"/>
    </location>
</feature>
<dbReference type="InterPro" id="IPR004520">
    <property type="entry name" value="GTPase_MnmE"/>
</dbReference>
<dbReference type="PATRIC" id="fig|1006576.9.peg.1590"/>
<comment type="caution">
    <text evidence="10">Lacks conserved residue(s) required for the propagation of feature annotation.</text>
</comment>
<feature type="binding site" evidence="10">
    <location>
        <position position="226"/>
    </location>
    <ligand>
        <name>Mg(2+)</name>
        <dbReference type="ChEBI" id="CHEBI:18420"/>
    </ligand>
</feature>
<organism evidence="13 14">
    <name type="scientific">Defluviitoga tunisiensis</name>
    <dbReference type="NCBI Taxonomy" id="1006576"/>
    <lineage>
        <taxon>Bacteria</taxon>
        <taxon>Thermotogati</taxon>
        <taxon>Thermotogota</taxon>
        <taxon>Thermotogae</taxon>
        <taxon>Petrotogales</taxon>
        <taxon>Petrotogaceae</taxon>
        <taxon>Defluviitoga</taxon>
    </lineage>
</organism>
<comment type="similarity">
    <text evidence="1 10 11">Belongs to the TRAFAC class TrmE-Era-EngA-EngB-Septin-like GTPase superfamily. TrmE GTPase family.</text>
</comment>
<dbReference type="RefSeq" id="WP_045088248.1">
    <property type="nucleotide sequence ID" value="NZ_LN824141.1"/>
</dbReference>
<dbReference type="InterPro" id="IPR027417">
    <property type="entry name" value="P-loop_NTPase"/>
</dbReference>
<dbReference type="KEGG" id="dtn:DTL3_1594"/>
<accession>A0A0C7P015</accession>
<evidence type="ECO:0000256" key="6">
    <source>
        <dbReference type="ARBA" id="ARBA00022801"/>
    </source>
</evidence>
<feature type="binding site" evidence="10">
    <location>
        <position position="21"/>
    </location>
    <ligand>
        <name>(6S)-5-formyl-5,6,7,8-tetrahydrofolate</name>
        <dbReference type="ChEBI" id="CHEBI:57457"/>
    </ligand>
</feature>
<comment type="cofactor">
    <cofactor evidence="10">
        <name>K(+)</name>
        <dbReference type="ChEBI" id="CHEBI:29103"/>
    </cofactor>
    <text evidence="10">Binds 1 potassium ion per subunit.</text>
</comment>
<protein>
    <recommendedName>
        <fullName evidence="10">tRNA modification GTPase MnmE</fullName>
        <ecNumber evidence="10">3.6.-.-</ecNumber>
    </recommendedName>
</protein>
<dbReference type="InterPro" id="IPR027368">
    <property type="entry name" value="MnmE_dom2"/>
</dbReference>
<dbReference type="InterPro" id="IPR018948">
    <property type="entry name" value="GTP-bd_TrmE_N"/>
</dbReference>
<evidence type="ECO:0000256" key="3">
    <source>
        <dbReference type="ARBA" id="ARBA00022694"/>
    </source>
</evidence>
<dbReference type="GO" id="GO:0005829">
    <property type="term" value="C:cytosol"/>
    <property type="evidence" value="ECO:0007669"/>
    <property type="project" value="TreeGrafter"/>
</dbReference>
<keyword evidence="6 10" id="KW-0378">Hydrolase</keyword>
<keyword evidence="2 10" id="KW-0963">Cytoplasm</keyword>
<dbReference type="AlphaFoldDB" id="A0A0C7P015"/>